<dbReference type="Gene3D" id="3.30.70.370">
    <property type="match status" value="1"/>
</dbReference>
<dbReference type="SMART" id="SM00482">
    <property type="entry name" value="POLAc"/>
    <property type="match status" value="1"/>
</dbReference>
<dbReference type="Gene3D" id="1.10.150.20">
    <property type="entry name" value="5' to 3' exonuclease, C-terminal subdomain"/>
    <property type="match status" value="1"/>
</dbReference>
<name>A0A6J4KCL0_9CYAN</name>
<dbReference type="PRINTS" id="PR00868">
    <property type="entry name" value="DNAPOLI"/>
</dbReference>
<evidence type="ECO:0000256" key="2">
    <source>
        <dbReference type="ARBA" id="ARBA00020311"/>
    </source>
</evidence>
<dbReference type="EMBL" id="CADCTZ010000028">
    <property type="protein sequence ID" value="CAA9302172.1"/>
    <property type="molecule type" value="Genomic_DNA"/>
</dbReference>
<dbReference type="SMART" id="SM00474">
    <property type="entry name" value="35EXOc"/>
    <property type="match status" value="1"/>
</dbReference>
<evidence type="ECO:0000256" key="1">
    <source>
        <dbReference type="ARBA" id="ARBA00007705"/>
    </source>
</evidence>
<evidence type="ECO:0000259" key="3">
    <source>
        <dbReference type="SMART" id="SM00474"/>
    </source>
</evidence>
<dbReference type="InterPro" id="IPR001098">
    <property type="entry name" value="DNA-dir_DNA_pol_A_palm_dom"/>
</dbReference>
<dbReference type="GO" id="GO:0006302">
    <property type="term" value="P:double-strand break repair"/>
    <property type="evidence" value="ECO:0007669"/>
    <property type="project" value="TreeGrafter"/>
</dbReference>
<dbReference type="GO" id="GO:0006261">
    <property type="term" value="P:DNA-templated DNA replication"/>
    <property type="evidence" value="ECO:0007669"/>
    <property type="project" value="InterPro"/>
</dbReference>
<dbReference type="InterPro" id="IPR043502">
    <property type="entry name" value="DNA/RNA_pol_sf"/>
</dbReference>
<dbReference type="PANTHER" id="PTHR10133:SF62">
    <property type="entry name" value="DNA POLYMERASE THETA"/>
    <property type="match status" value="1"/>
</dbReference>
<dbReference type="NCBIfam" id="NF011539">
    <property type="entry name" value="PRK14975.1-3"/>
    <property type="match status" value="1"/>
</dbReference>
<dbReference type="InterPro" id="IPR002298">
    <property type="entry name" value="DNA_polymerase_A"/>
</dbReference>
<keyword evidence="5" id="KW-0548">Nucleotidyltransferase</keyword>
<protein>
    <recommendedName>
        <fullName evidence="2">DNA polymerase I</fullName>
    </recommendedName>
</protein>
<dbReference type="AlphaFoldDB" id="A0A6J4KCL0"/>
<dbReference type="PANTHER" id="PTHR10133">
    <property type="entry name" value="DNA POLYMERASE I"/>
    <property type="match status" value="1"/>
</dbReference>
<gene>
    <name evidence="5" type="ORF">AVDCRST_MAG84-175</name>
</gene>
<accession>A0A6J4KCL0</accession>
<dbReference type="Gene3D" id="3.30.420.10">
    <property type="entry name" value="Ribonuclease H-like superfamily/Ribonuclease H"/>
    <property type="match status" value="1"/>
</dbReference>
<dbReference type="SUPFAM" id="SSF56672">
    <property type="entry name" value="DNA/RNA polymerases"/>
    <property type="match status" value="1"/>
</dbReference>
<dbReference type="SUPFAM" id="SSF53098">
    <property type="entry name" value="Ribonuclease H-like"/>
    <property type="match status" value="1"/>
</dbReference>
<evidence type="ECO:0000259" key="4">
    <source>
        <dbReference type="SMART" id="SM00482"/>
    </source>
</evidence>
<reference evidence="5" key="1">
    <citation type="submission" date="2020-02" db="EMBL/GenBank/DDBJ databases">
        <authorList>
            <person name="Meier V. D."/>
        </authorList>
    </citation>
    <scope>NUCLEOTIDE SEQUENCE</scope>
    <source>
        <strain evidence="5">AVDCRST_MAG84</strain>
    </source>
</reference>
<feature type="domain" description="3'-5' exonuclease" evidence="3">
    <location>
        <begin position="37"/>
        <end position="208"/>
    </location>
</feature>
<keyword evidence="5" id="KW-0808">Transferase</keyword>
<proteinExistence type="inferred from homology"/>
<dbReference type="Pfam" id="PF00476">
    <property type="entry name" value="DNA_pol_A"/>
    <property type="match status" value="1"/>
</dbReference>
<dbReference type="GO" id="GO:0003677">
    <property type="term" value="F:DNA binding"/>
    <property type="evidence" value="ECO:0007669"/>
    <property type="project" value="InterPro"/>
</dbReference>
<organism evidence="5">
    <name type="scientific">uncultured Microcoleus sp</name>
    <dbReference type="NCBI Taxonomy" id="259945"/>
    <lineage>
        <taxon>Bacteria</taxon>
        <taxon>Bacillati</taxon>
        <taxon>Cyanobacteriota</taxon>
        <taxon>Cyanophyceae</taxon>
        <taxon>Oscillatoriophycideae</taxon>
        <taxon>Oscillatoriales</taxon>
        <taxon>Microcoleaceae</taxon>
        <taxon>Microcoleus</taxon>
        <taxon>environmental samples</taxon>
    </lineage>
</organism>
<sequence length="618" mass="69241">MKPTPLNQQKQSTAIPTSLTPEKLKIAQFPVTLKTPYQLIDTAFNLETALQPFQQAKIIGIDCETTGLDPYQAKIRLLQLAIPDHPVIIVDLWAIEPSSLEPLRLLLASPALKVGHNLKFEWQMLAFAGLEPSKPFFDTYLAYRVLTAGLKRHLSLDAVTENLLKVKLDKTQQVSDWSGNLTLAQLQYAATDAAILLPLAAALQQKLKASKLWKTALLEFACLPAVASMELNGMLLDREQWRVLGVKLCHQRDSLLKQINSQLHRPNPHQQISLLPEFTDTINPRSPKQVLAALQEKGIPVTSTSSQHLIPLQGEYPVIQALLEYRSLSARIDTFALVLPERIHPITGRIHPNWFQIGARSGRFSCREPNLTNIPRDKETRQCFKAAPGYVLLKADYSQIELRIMAKVSGDRTMVKAYSKGEDLHSLTASLVLAKPLSEITLEDRQLGKIINFGLIYGMGVTKFKNMAQAEHGVILTLQQASHFRKKFFESYTGIKQFHGKVRSAWSRGIRESRTVLGRRRLWSKDTKPLLNEMLNNPIQGMSADITKLALALIFSPLSCTDAKLICVVHDEILIESPIEEVKPVKAMLKKCMVRAGNKFLSPIPCEVEIKVMESWGG</sequence>
<evidence type="ECO:0000313" key="5">
    <source>
        <dbReference type="EMBL" id="CAA9302172.1"/>
    </source>
</evidence>
<dbReference type="GO" id="GO:0003887">
    <property type="term" value="F:DNA-directed DNA polymerase activity"/>
    <property type="evidence" value="ECO:0007669"/>
    <property type="project" value="InterPro"/>
</dbReference>
<feature type="domain" description="DNA-directed DNA polymerase family A palm" evidence="4">
    <location>
        <begin position="377"/>
        <end position="581"/>
    </location>
</feature>
<dbReference type="CDD" id="cd08639">
    <property type="entry name" value="DNA_pol_A_Aquificae_like"/>
    <property type="match status" value="1"/>
</dbReference>
<dbReference type="InterPro" id="IPR002562">
    <property type="entry name" value="3'-5'_exonuclease_dom"/>
</dbReference>
<dbReference type="InterPro" id="IPR012337">
    <property type="entry name" value="RNaseH-like_sf"/>
</dbReference>
<comment type="similarity">
    <text evidence="1">Belongs to the DNA polymerase type-A family.</text>
</comment>
<dbReference type="InterPro" id="IPR036397">
    <property type="entry name" value="RNaseH_sf"/>
</dbReference>
<dbReference type="GO" id="GO:0008408">
    <property type="term" value="F:3'-5' exonuclease activity"/>
    <property type="evidence" value="ECO:0007669"/>
    <property type="project" value="InterPro"/>
</dbReference>
<dbReference type="Gene3D" id="1.20.1060.10">
    <property type="entry name" value="Taq DNA Polymerase, Chain T, domain 4"/>
    <property type="match status" value="1"/>
</dbReference>
<dbReference type="Pfam" id="PF01612">
    <property type="entry name" value="DNA_pol_A_exo1"/>
    <property type="match status" value="1"/>
</dbReference>